<name>A0A9D9HFQ6_9SPIR</name>
<gene>
    <name evidence="1" type="ORF">IAA96_01495</name>
</gene>
<protein>
    <submittedName>
        <fullName evidence="1">Uncharacterized protein</fullName>
    </submittedName>
</protein>
<evidence type="ECO:0000313" key="2">
    <source>
        <dbReference type="Proteomes" id="UP000823616"/>
    </source>
</evidence>
<dbReference type="EMBL" id="JADIMS010000026">
    <property type="protein sequence ID" value="MBO8449761.1"/>
    <property type="molecule type" value="Genomic_DNA"/>
</dbReference>
<dbReference type="AlphaFoldDB" id="A0A9D9HFQ6"/>
<comment type="caution">
    <text evidence="1">The sequence shown here is derived from an EMBL/GenBank/DDBJ whole genome shotgun (WGS) entry which is preliminary data.</text>
</comment>
<proteinExistence type="predicted"/>
<dbReference type="Proteomes" id="UP000823616">
    <property type="component" value="Unassembled WGS sequence"/>
</dbReference>
<organism evidence="1 2">
    <name type="scientific">Candidatus Avitreponema avistercoris</name>
    <dbReference type="NCBI Taxonomy" id="2840705"/>
    <lineage>
        <taxon>Bacteria</taxon>
        <taxon>Pseudomonadati</taxon>
        <taxon>Spirochaetota</taxon>
        <taxon>Spirochaetia</taxon>
        <taxon>Spirochaetales</taxon>
        <taxon>Candidatus Avitreponema</taxon>
    </lineage>
</organism>
<reference evidence="1" key="1">
    <citation type="submission" date="2020-10" db="EMBL/GenBank/DDBJ databases">
        <authorList>
            <person name="Gilroy R."/>
        </authorList>
    </citation>
    <scope>NUCLEOTIDE SEQUENCE</scope>
    <source>
        <strain evidence="1">B3-4054</strain>
    </source>
</reference>
<reference evidence="1" key="2">
    <citation type="journal article" date="2021" name="PeerJ">
        <title>Extensive microbial diversity within the chicken gut microbiome revealed by metagenomics and culture.</title>
        <authorList>
            <person name="Gilroy R."/>
            <person name="Ravi A."/>
            <person name="Getino M."/>
            <person name="Pursley I."/>
            <person name="Horton D.L."/>
            <person name="Alikhan N.F."/>
            <person name="Baker D."/>
            <person name="Gharbi K."/>
            <person name="Hall N."/>
            <person name="Watson M."/>
            <person name="Adriaenssens E.M."/>
            <person name="Foster-Nyarko E."/>
            <person name="Jarju S."/>
            <person name="Secka A."/>
            <person name="Antonio M."/>
            <person name="Oren A."/>
            <person name="Chaudhuri R.R."/>
            <person name="La Ragione R."/>
            <person name="Hildebrand F."/>
            <person name="Pallen M.J."/>
        </authorList>
    </citation>
    <scope>NUCLEOTIDE SEQUENCE</scope>
    <source>
        <strain evidence="1">B3-4054</strain>
    </source>
</reference>
<accession>A0A9D9HFQ6</accession>
<sequence>MKQQADAELLRTLDYILNRAQMREVDALEAAVTRRRKILTGKTGIISLNPARAAKEMSDAVQASISRSMEGVKDTFRDFAFGLLDKEAPDLPEEEKAKLVESWIPASPEAWKPGSGYGEEEFSPDDVYTGLAHKGKINGIPCDAMNTMIHQFMAYSTGAMSFSDEAALRRDVGDWTAIYWHKFPEKIQRLIKACLSGKCTAEEFEAALAGMLG</sequence>
<evidence type="ECO:0000313" key="1">
    <source>
        <dbReference type="EMBL" id="MBO8449761.1"/>
    </source>
</evidence>